<keyword evidence="1" id="KW-0812">Transmembrane</keyword>
<comment type="caution">
    <text evidence="2">The sequence shown here is derived from an EMBL/GenBank/DDBJ whole genome shotgun (WGS) entry which is preliminary data.</text>
</comment>
<evidence type="ECO:0008006" key="4">
    <source>
        <dbReference type="Google" id="ProtNLM"/>
    </source>
</evidence>
<organism evidence="2 3">
    <name type="scientific">Sinorhizobium kostiense</name>
    <dbReference type="NCBI Taxonomy" id="76747"/>
    <lineage>
        <taxon>Bacteria</taxon>
        <taxon>Pseudomonadati</taxon>
        <taxon>Pseudomonadota</taxon>
        <taxon>Alphaproteobacteria</taxon>
        <taxon>Hyphomicrobiales</taxon>
        <taxon>Rhizobiaceae</taxon>
        <taxon>Sinorhizobium/Ensifer group</taxon>
        <taxon>Sinorhizobium</taxon>
    </lineage>
</organism>
<feature type="transmembrane region" description="Helical" evidence="1">
    <location>
        <begin position="80"/>
        <end position="104"/>
    </location>
</feature>
<proteinExistence type="predicted"/>
<feature type="transmembrane region" description="Helical" evidence="1">
    <location>
        <begin position="12"/>
        <end position="38"/>
    </location>
</feature>
<reference evidence="2 3" key="1">
    <citation type="submission" date="2021-03" db="EMBL/GenBank/DDBJ databases">
        <title>Genomic Encyclopedia of Type Strains, Phase IV (KMG-IV): sequencing the most valuable type-strain genomes for metagenomic binning, comparative biology and taxonomic classification.</title>
        <authorList>
            <person name="Goeker M."/>
        </authorList>
    </citation>
    <scope>NUCLEOTIDE SEQUENCE [LARGE SCALE GENOMIC DNA]</scope>
    <source>
        <strain evidence="2 3">DSM 13372</strain>
    </source>
</reference>
<dbReference type="EMBL" id="JAGILA010000002">
    <property type="protein sequence ID" value="MBP2235311.1"/>
    <property type="molecule type" value="Genomic_DNA"/>
</dbReference>
<evidence type="ECO:0000256" key="1">
    <source>
        <dbReference type="SAM" id="Phobius"/>
    </source>
</evidence>
<name>A0ABS4QXD4_9HYPH</name>
<sequence>MKLVMEGQPLLVHLGVWICVAVFLASLVGVLCGIYLVLTRTAALTTTPDEIELPYWERAARKNSRASSIFVQREFKYLRYIMFSAIFGCVGSFGTLLLIVGVFGERA</sequence>
<dbReference type="Proteomes" id="UP000730739">
    <property type="component" value="Unassembled WGS sequence"/>
</dbReference>
<keyword evidence="3" id="KW-1185">Reference proteome</keyword>
<gene>
    <name evidence="2" type="ORF">J2Z31_001803</name>
</gene>
<protein>
    <recommendedName>
        <fullName evidence="4">Transmembrane protein</fullName>
    </recommendedName>
</protein>
<evidence type="ECO:0000313" key="3">
    <source>
        <dbReference type="Proteomes" id="UP000730739"/>
    </source>
</evidence>
<accession>A0ABS4QXD4</accession>
<keyword evidence="1" id="KW-0472">Membrane</keyword>
<keyword evidence="1" id="KW-1133">Transmembrane helix</keyword>
<evidence type="ECO:0000313" key="2">
    <source>
        <dbReference type="EMBL" id="MBP2235311.1"/>
    </source>
</evidence>